<accession>A0ABP7R077</accession>
<feature type="compositionally biased region" description="Gly residues" evidence="1">
    <location>
        <begin position="73"/>
        <end position="88"/>
    </location>
</feature>
<dbReference type="EMBL" id="BAAAZX010000006">
    <property type="protein sequence ID" value="GAA3990612.1"/>
    <property type="molecule type" value="Genomic_DNA"/>
</dbReference>
<feature type="signal peptide" evidence="2">
    <location>
        <begin position="1"/>
        <end position="26"/>
    </location>
</feature>
<feature type="compositionally biased region" description="Low complexity" evidence="1">
    <location>
        <begin position="59"/>
        <end position="72"/>
    </location>
</feature>
<feature type="chain" id="PRO_5045236088" description="DUF4232 domain-containing protein" evidence="2">
    <location>
        <begin position="27"/>
        <end position="241"/>
    </location>
</feature>
<feature type="region of interest" description="Disordered" evidence="1">
    <location>
        <begin position="18"/>
        <end position="105"/>
    </location>
</feature>
<reference evidence="5" key="1">
    <citation type="journal article" date="2019" name="Int. J. Syst. Evol. Microbiol.">
        <title>The Global Catalogue of Microorganisms (GCM) 10K type strain sequencing project: providing services to taxonomists for standard genome sequencing and annotation.</title>
        <authorList>
            <consortium name="The Broad Institute Genomics Platform"/>
            <consortium name="The Broad Institute Genome Sequencing Center for Infectious Disease"/>
            <person name="Wu L."/>
            <person name="Ma J."/>
        </authorList>
    </citation>
    <scope>NUCLEOTIDE SEQUENCE [LARGE SCALE GENOMIC DNA]</scope>
    <source>
        <strain evidence="5">JCM 16924</strain>
    </source>
</reference>
<evidence type="ECO:0000256" key="2">
    <source>
        <dbReference type="SAM" id="SignalP"/>
    </source>
</evidence>
<gene>
    <name evidence="4" type="ORF">GCM10022232_25930</name>
</gene>
<keyword evidence="5" id="KW-1185">Reference proteome</keyword>
<name>A0ABP7R077_9ACTN</name>
<evidence type="ECO:0000259" key="3">
    <source>
        <dbReference type="Pfam" id="PF14016"/>
    </source>
</evidence>
<feature type="compositionally biased region" description="Low complexity" evidence="1">
    <location>
        <begin position="18"/>
        <end position="51"/>
    </location>
</feature>
<evidence type="ECO:0000313" key="4">
    <source>
        <dbReference type="EMBL" id="GAA3990612.1"/>
    </source>
</evidence>
<feature type="domain" description="DUF4232" evidence="3">
    <location>
        <begin position="112"/>
        <end position="231"/>
    </location>
</feature>
<evidence type="ECO:0000313" key="5">
    <source>
        <dbReference type="Proteomes" id="UP001500456"/>
    </source>
</evidence>
<organism evidence="4 5">
    <name type="scientific">Streptomyces plumbiresistens</name>
    <dbReference type="NCBI Taxonomy" id="511811"/>
    <lineage>
        <taxon>Bacteria</taxon>
        <taxon>Bacillati</taxon>
        <taxon>Actinomycetota</taxon>
        <taxon>Actinomycetes</taxon>
        <taxon>Kitasatosporales</taxon>
        <taxon>Streptomycetaceae</taxon>
        <taxon>Streptomyces</taxon>
    </lineage>
</organism>
<sequence length="241" mass="23124">MSVGSTVLLVVLAVGTAGCSSSSSTADGSGSGSGTASDSDPGSGSGSSSAADGGGSQAGGSRTDGSLSADGSGTPGGSGSGGDNGNGNGSASSPPGVLFGADSLPSPAADHCRTKNLKAVARSTGQGRASVVITNKGAGSCTVRGFPSLLFISEAGRTELPVDWDGSAADAAKLTLAPGDSASAALTFTGLDECDPITGLDLVPPGESRPLTPAFTNTNGKKQVVRICDTGVRVKAFTPER</sequence>
<dbReference type="Pfam" id="PF14016">
    <property type="entry name" value="DUF4232"/>
    <property type="match status" value="1"/>
</dbReference>
<dbReference type="InterPro" id="IPR025326">
    <property type="entry name" value="DUF4232"/>
</dbReference>
<evidence type="ECO:0000256" key="1">
    <source>
        <dbReference type="SAM" id="MobiDB-lite"/>
    </source>
</evidence>
<proteinExistence type="predicted"/>
<comment type="caution">
    <text evidence="4">The sequence shown here is derived from an EMBL/GenBank/DDBJ whole genome shotgun (WGS) entry which is preliminary data.</text>
</comment>
<protein>
    <recommendedName>
        <fullName evidence="3">DUF4232 domain-containing protein</fullName>
    </recommendedName>
</protein>
<dbReference type="Proteomes" id="UP001500456">
    <property type="component" value="Unassembled WGS sequence"/>
</dbReference>
<keyword evidence="2" id="KW-0732">Signal</keyword>